<sequence length="385" mass="43072">MLNLENCRLGDVSAIGTLGHLEIPGIRNSQIEELPSEIGNLSRLKLLDMKGCNSLNRIAAGVLSGLSRLEELYMGGFKNWGCTTTMEGNFEITNKNPSLAELIPHADQLFEKEQNGILPCSLKDLTICRCEDLEYLLEATSDCTPPNTLHLLESLSLEDLPRLIGICKSTDSVEVEGGGITASTTVAHKLFSSNTILWVPNLESLKVRHSRSLEAVFDLEGLKVKENRKPILAVLSYLHLQNLSGMSHVWKNIPPGFQGFQNLRFINIVKCHSLRNLLPASIAKLLVQLQDVHIQDCNLMTNIIQKEHEVGEERIVDIIVFPKISHFTLHHLENLVSFSSEAHSFKWSSIGHIKLFRCSKLKTVEEISTIHSVVIYCIINREIQV</sequence>
<dbReference type="Gramene" id="Jr15_06610_p1">
    <property type="protein sequence ID" value="cds.Jr15_06610_p1"/>
    <property type="gene ID" value="Jr15_06610"/>
</dbReference>
<dbReference type="PANTHER" id="PTHR33463">
    <property type="entry name" value="NB-ARC DOMAIN-CONTAINING PROTEIN-RELATED"/>
    <property type="match status" value="1"/>
</dbReference>
<dbReference type="InterPro" id="IPR032675">
    <property type="entry name" value="LRR_dom_sf"/>
</dbReference>
<evidence type="ECO:0000313" key="3">
    <source>
        <dbReference type="EMBL" id="KAF5445101.1"/>
    </source>
</evidence>
<dbReference type="AlphaFoldDB" id="A0A833TCL0"/>
<dbReference type="InterPro" id="IPR050905">
    <property type="entry name" value="Plant_NBS-LRR"/>
</dbReference>
<proteinExistence type="predicted"/>
<dbReference type="InterPro" id="IPR057135">
    <property type="entry name" value="At4g27190-like_LRR"/>
</dbReference>
<organism evidence="3 4">
    <name type="scientific">Juglans regia</name>
    <name type="common">English walnut</name>
    <dbReference type="NCBI Taxonomy" id="51240"/>
    <lineage>
        <taxon>Eukaryota</taxon>
        <taxon>Viridiplantae</taxon>
        <taxon>Streptophyta</taxon>
        <taxon>Embryophyta</taxon>
        <taxon>Tracheophyta</taxon>
        <taxon>Spermatophyta</taxon>
        <taxon>Magnoliopsida</taxon>
        <taxon>eudicotyledons</taxon>
        <taxon>Gunneridae</taxon>
        <taxon>Pentapetalae</taxon>
        <taxon>rosids</taxon>
        <taxon>fabids</taxon>
        <taxon>Fagales</taxon>
        <taxon>Juglandaceae</taxon>
        <taxon>Juglans</taxon>
    </lineage>
</organism>
<evidence type="ECO:0000259" key="2">
    <source>
        <dbReference type="Pfam" id="PF23247"/>
    </source>
</evidence>
<dbReference type="SUPFAM" id="SSF52058">
    <property type="entry name" value="L domain-like"/>
    <property type="match status" value="1"/>
</dbReference>
<dbReference type="Pfam" id="PF23247">
    <property type="entry name" value="LRR_RPS2"/>
    <property type="match status" value="1"/>
</dbReference>
<name>A0A833TCL0_JUGRE</name>
<gene>
    <name evidence="3" type="ORF">F2P56_034179</name>
</gene>
<comment type="caution">
    <text evidence="3">The sequence shown here is derived from an EMBL/GenBank/DDBJ whole genome shotgun (WGS) entry which is preliminary data.</text>
</comment>
<dbReference type="Proteomes" id="UP000619265">
    <property type="component" value="Unassembled WGS sequence"/>
</dbReference>
<accession>A0A833TCL0</accession>
<dbReference type="Gene3D" id="3.80.10.10">
    <property type="entry name" value="Ribonuclease Inhibitor"/>
    <property type="match status" value="2"/>
</dbReference>
<evidence type="ECO:0000256" key="1">
    <source>
        <dbReference type="ARBA" id="ARBA00022821"/>
    </source>
</evidence>
<protein>
    <recommendedName>
        <fullName evidence="2">Disease resistance protein At4g27190-like leucine-rich repeats domain-containing protein</fullName>
    </recommendedName>
</protein>
<dbReference type="EMBL" id="LIHL02000015">
    <property type="protein sequence ID" value="KAF5445101.1"/>
    <property type="molecule type" value="Genomic_DNA"/>
</dbReference>
<evidence type="ECO:0000313" key="4">
    <source>
        <dbReference type="Proteomes" id="UP000619265"/>
    </source>
</evidence>
<reference evidence="3" key="2">
    <citation type="submission" date="2020-03" db="EMBL/GenBank/DDBJ databases">
        <title>Walnut 2.0.</title>
        <authorList>
            <person name="Marrano A."/>
            <person name="Britton M."/>
            <person name="Zimin A.V."/>
            <person name="Zaini P.A."/>
            <person name="Workman R."/>
            <person name="Puiu D."/>
            <person name="Bianco L."/>
            <person name="Allen B.J."/>
            <person name="Troggio M."/>
            <person name="Leslie C.A."/>
            <person name="Timp W."/>
            <person name="Dendekar A."/>
            <person name="Salzberg S.L."/>
            <person name="Neale D.B."/>
        </authorList>
    </citation>
    <scope>NUCLEOTIDE SEQUENCE</scope>
    <source>
        <tissue evidence="3">Leaves</tissue>
    </source>
</reference>
<feature type="domain" description="Disease resistance protein At4g27190-like leucine-rich repeats" evidence="2">
    <location>
        <begin position="185"/>
        <end position="298"/>
    </location>
</feature>
<reference evidence="3" key="1">
    <citation type="submission" date="2015-10" db="EMBL/GenBank/DDBJ databases">
        <authorList>
            <person name="Martinez-Garcia P.J."/>
            <person name="Crepeau M.W."/>
            <person name="Puiu D."/>
            <person name="Gonzalez-Ibeas D."/>
            <person name="Whalen J."/>
            <person name="Stevens K."/>
            <person name="Paul R."/>
            <person name="Butterfield T."/>
            <person name="Britton M."/>
            <person name="Reagan R."/>
            <person name="Chakraborty S."/>
            <person name="Walawage S.L."/>
            <person name="Vasquez-Gross H.A."/>
            <person name="Cardeno C."/>
            <person name="Famula R."/>
            <person name="Pratt K."/>
            <person name="Kuruganti S."/>
            <person name="Aradhya M.K."/>
            <person name="Leslie C.A."/>
            <person name="Dandekar A.M."/>
            <person name="Salzberg S.L."/>
            <person name="Wegrzyn J.L."/>
            <person name="Langley C.H."/>
            <person name="Neale D.B."/>
        </authorList>
    </citation>
    <scope>NUCLEOTIDE SEQUENCE</scope>
    <source>
        <tissue evidence="3">Leaves</tissue>
    </source>
</reference>
<keyword evidence="1" id="KW-0611">Plant defense</keyword>
<dbReference type="PANTHER" id="PTHR33463:SF203">
    <property type="entry name" value="AAA+ ATPASE DOMAIN-CONTAINING PROTEIN"/>
    <property type="match status" value="1"/>
</dbReference>